<name>A0A1I7ZVI5_9BILA</name>
<feature type="chain" id="PRO_5009313962" evidence="2">
    <location>
        <begin position="18"/>
        <end position="507"/>
    </location>
</feature>
<evidence type="ECO:0000313" key="5">
    <source>
        <dbReference type="WBParaSite" id="L893_g3020.t1"/>
    </source>
</evidence>
<dbReference type="InterPro" id="IPR047831">
    <property type="entry name" value="GPR180/TMEM145"/>
</dbReference>
<keyword evidence="4" id="KW-1185">Reference proteome</keyword>
<feature type="signal peptide" evidence="2">
    <location>
        <begin position="1"/>
        <end position="17"/>
    </location>
</feature>
<dbReference type="PANTHER" id="PTHR23252">
    <property type="entry name" value="INTIMAL THICKNESS RECEPTOR-RELATED"/>
    <property type="match status" value="1"/>
</dbReference>
<dbReference type="InterPro" id="IPR019336">
    <property type="entry name" value="GPR180/TMEM145_TM"/>
</dbReference>
<organism evidence="4 5">
    <name type="scientific">Steinernema glaseri</name>
    <dbReference type="NCBI Taxonomy" id="37863"/>
    <lineage>
        <taxon>Eukaryota</taxon>
        <taxon>Metazoa</taxon>
        <taxon>Ecdysozoa</taxon>
        <taxon>Nematoda</taxon>
        <taxon>Chromadorea</taxon>
        <taxon>Rhabditida</taxon>
        <taxon>Tylenchina</taxon>
        <taxon>Panagrolaimomorpha</taxon>
        <taxon>Strongyloidoidea</taxon>
        <taxon>Steinernematidae</taxon>
        <taxon>Steinernema</taxon>
    </lineage>
</organism>
<keyword evidence="2" id="KW-0732">Signal</keyword>
<evidence type="ECO:0000313" key="4">
    <source>
        <dbReference type="Proteomes" id="UP000095287"/>
    </source>
</evidence>
<keyword evidence="1" id="KW-0472">Membrane</keyword>
<feature type="domain" description="GPR180/TMEM145 transmembrane" evidence="3">
    <location>
        <begin position="228"/>
        <end position="448"/>
    </location>
</feature>
<protein>
    <submittedName>
        <fullName evidence="5">GpcrRhopsn4 domain-containing protein</fullName>
    </submittedName>
</protein>
<feature type="transmembrane region" description="Helical" evidence="1">
    <location>
        <begin position="432"/>
        <end position="453"/>
    </location>
</feature>
<feature type="transmembrane region" description="Helical" evidence="1">
    <location>
        <begin position="329"/>
        <end position="348"/>
    </location>
</feature>
<keyword evidence="1" id="KW-0812">Transmembrane</keyword>
<feature type="transmembrane region" description="Helical" evidence="1">
    <location>
        <begin position="223"/>
        <end position="244"/>
    </location>
</feature>
<sequence length="507" mass="57625">MTFHLILLVVILNGVTSLRIRGEWTPSKERIKVVTKFGFQQLDPFDKLNSRGFVFGNVTARSHHKSTTDNSTSTLDRATFILVPETQISSLYSDSFYAQSCSTMLQNVTDHAFDATCFPKGTADVMRWVPCPAGMLCEDEDDATKVVPGHQMTMRVEEPTMPEYWFVVMVACTLNDQCNWTNSQFTDTISYDLWLTNGNPVTEGAYDQFTKQFSFDEQNLAEIYFVALMLYIILVIFQVKAVALIRQSVVPARIRLLSWIIALKTVGLTLQSLNLLVFSWDGVGVSFAKFSGEVLRVIAICLLCLLLILLARGWSLSDYDSSACNKPTLIFWGILTGVQVVVFTYNFIYAHSIVEEEIDIFRSWPGYVVLVTRIIQAMWFLSSVRLSINRELNEERAVFLAHFGAASLVWFVYLSALGVIASFISLLWRFKIILGIRTFANFAVIACLVHLFWPSSTNRRFFLSDRSVHRQVDQGCSTEMEEFEKLIICNDEIDTDDGFVDDDKFKI</sequence>
<reference evidence="5" key="1">
    <citation type="submission" date="2016-11" db="UniProtKB">
        <authorList>
            <consortium name="WormBaseParasite"/>
        </authorList>
    </citation>
    <scope>IDENTIFICATION</scope>
</reference>
<feature type="transmembrane region" description="Helical" evidence="1">
    <location>
        <begin position="400"/>
        <end position="426"/>
    </location>
</feature>
<evidence type="ECO:0000259" key="3">
    <source>
        <dbReference type="Pfam" id="PF10192"/>
    </source>
</evidence>
<feature type="transmembrane region" description="Helical" evidence="1">
    <location>
        <begin position="297"/>
        <end position="317"/>
    </location>
</feature>
<dbReference type="GO" id="GO:0007186">
    <property type="term" value="P:G protein-coupled receptor signaling pathway"/>
    <property type="evidence" value="ECO:0007669"/>
    <property type="project" value="InterPro"/>
</dbReference>
<evidence type="ECO:0000256" key="1">
    <source>
        <dbReference type="SAM" id="Phobius"/>
    </source>
</evidence>
<dbReference type="Pfam" id="PF10192">
    <property type="entry name" value="GPR180-TMEM145_TM"/>
    <property type="match status" value="1"/>
</dbReference>
<dbReference type="PANTHER" id="PTHR23252:SF43">
    <property type="entry name" value="INTIMAL THICKNESS RELATED RECEPTOR IRP DOMAIN-CONTAINING PROTEIN"/>
    <property type="match status" value="1"/>
</dbReference>
<dbReference type="WBParaSite" id="L893_g3020.t1">
    <property type="protein sequence ID" value="L893_g3020.t1"/>
    <property type="gene ID" value="L893_g3020"/>
</dbReference>
<dbReference type="AlphaFoldDB" id="A0A1I7ZVI5"/>
<feature type="transmembrane region" description="Helical" evidence="1">
    <location>
        <begin position="368"/>
        <end position="388"/>
    </location>
</feature>
<keyword evidence="1" id="KW-1133">Transmembrane helix</keyword>
<dbReference type="Proteomes" id="UP000095287">
    <property type="component" value="Unplaced"/>
</dbReference>
<accession>A0A1I7ZVI5</accession>
<proteinExistence type="predicted"/>
<evidence type="ECO:0000256" key="2">
    <source>
        <dbReference type="SAM" id="SignalP"/>
    </source>
</evidence>
<feature type="transmembrane region" description="Helical" evidence="1">
    <location>
        <begin position="256"/>
        <end position="277"/>
    </location>
</feature>
<dbReference type="GO" id="GO:0019236">
    <property type="term" value="P:response to pheromone"/>
    <property type="evidence" value="ECO:0007669"/>
    <property type="project" value="InterPro"/>
</dbReference>